<dbReference type="GO" id="GO:0003677">
    <property type="term" value="F:DNA binding"/>
    <property type="evidence" value="ECO:0007669"/>
    <property type="project" value="UniProtKB-KW"/>
</dbReference>
<dbReference type="InterPro" id="IPR007624">
    <property type="entry name" value="RNA_pol_sigma70_r3"/>
</dbReference>
<dbReference type="Proteomes" id="UP000008221">
    <property type="component" value="Chromosome"/>
</dbReference>
<evidence type="ECO:0000313" key="11">
    <source>
        <dbReference type="Proteomes" id="UP000008221"/>
    </source>
</evidence>
<dbReference type="InterPro" id="IPR009042">
    <property type="entry name" value="RNA_pol_sigma70_r1_2"/>
</dbReference>
<gene>
    <name evidence="10" type="ordered locus">Acel_1713</name>
</gene>
<feature type="domain" description="RNA polymerase sigma-70" evidence="9">
    <location>
        <begin position="373"/>
        <end position="399"/>
    </location>
</feature>
<evidence type="ECO:0000256" key="6">
    <source>
        <dbReference type="RuleBase" id="RU362124"/>
    </source>
</evidence>
<dbReference type="eggNOG" id="COG0568">
    <property type="taxonomic scope" value="Bacteria"/>
</dbReference>
<dbReference type="Gene3D" id="1.10.601.10">
    <property type="entry name" value="RNA Polymerase Primary Sigma Factor"/>
    <property type="match status" value="2"/>
</dbReference>
<feature type="compositionally biased region" description="Basic and acidic residues" evidence="7">
    <location>
        <begin position="31"/>
        <end position="42"/>
    </location>
</feature>
<evidence type="ECO:0000256" key="7">
    <source>
        <dbReference type="SAM" id="MobiDB-lite"/>
    </source>
</evidence>
<dbReference type="InterPro" id="IPR007630">
    <property type="entry name" value="RNA_pol_sigma70_r4"/>
</dbReference>
<dbReference type="KEGG" id="ace:Acel_1713"/>
<protein>
    <recommendedName>
        <fullName evidence="6">RNA polymerase sigma factor</fullName>
    </recommendedName>
</protein>
<dbReference type="SUPFAM" id="SSF88946">
    <property type="entry name" value="Sigma2 domain of RNA polymerase sigma factors"/>
    <property type="match status" value="1"/>
</dbReference>
<dbReference type="GO" id="GO:0016987">
    <property type="term" value="F:sigma factor activity"/>
    <property type="evidence" value="ECO:0007669"/>
    <property type="project" value="UniProtKB-KW"/>
</dbReference>
<feature type="compositionally biased region" description="Basic residues" evidence="7">
    <location>
        <begin position="43"/>
        <end position="56"/>
    </location>
</feature>
<evidence type="ECO:0000256" key="4">
    <source>
        <dbReference type="ARBA" id="ARBA00023125"/>
    </source>
</evidence>
<dbReference type="GO" id="GO:0006352">
    <property type="term" value="P:DNA-templated transcription initiation"/>
    <property type="evidence" value="ECO:0007669"/>
    <property type="project" value="InterPro"/>
</dbReference>
<dbReference type="Pfam" id="PF00140">
    <property type="entry name" value="Sigma70_r1_2"/>
    <property type="match status" value="1"/>
</dbReference>
<dbReference type="InterPro" id="IPR013325">
    <property type="entry name" value="RNA_pol_sigma_r2"/>
</dbReference>
<dbReference type="SUPFAM" id="SSF88659">
    <property type="entry name" value="Sigma3 and sigma4 domains of RNA polymerase sigma factors"/>
    <property type="match status" value="2"/>
</dbReference>
<name>A0LVM5_ACIC1</name>
<comment type="similarity">
    <text evidence="1 6">Belongs to the sigma-70 factor family.</text>
</comment>
<feature type="domain" description="RNA polymerase sigma-70" evidence="8">
    <location>
        <begin position="204"/>
        <end position="217"/>
    </location>
</feature>
<dbReference type="FunFam" id="1.10.601.10:FF:000001">
    <property type="entry name" value="RNA polymerase sigma factor SigA"/>
    <property type="match status" value="1"/>
</dbReference>
<keyword evidence="4 6" id="KW-0238">DNA-binding</keyword>
<sequence length="413" mass="46139">MPGTDAPADVVRTDAAVSLPAEPREAAVSQLDHEVAEEEPVRTARRTRGSRSRSSRRAADEELVVDVVEDDAPAEIPTEEELLDAVSRPAGFDDESDDLVEDDLDLDDAGLSHDPVRNYLNEIGRTPLLDAAQEVELAKRIEAGVYADVKLNDPTLQLTEEERRDLEAIRDDGARAKAHMLEANLRLVVSVAKRYSNRGMAFLDVIQEGNLGLIRAVEKFDYTKGYKFSTYAMWWIRQAITRALADQARTIRLPVHVVEQLNKLTRLQRELHQQFGREPTAEELAAELDRTPEQIEEMLRNARQPVSLDNPVGDDEDTLLGDLIEDMEAPAASDALEYQAMIDTVHRALAGLDPREARVIALRFGLVGGRPHTLDEIGRDVGLTRERVRQIEREALAKLRDPNSPDSLLDWAS</sequence>
<evidence type="ECO:0000256" key="2">
    <source>
        <dbReference type="ARBA" id="ARBA00023015"/>
    </source>
</evidence>
<evidence type="ECO:0000259" key="9">
    <source>
        <dbReference type="PROSITE" id="PS00716"/>
    </source>
</evidence>
<dbReference type="Pfam" id="PF04542">
    <property type="entry name" value="Sigma70_r2"/>
    <property type="match status" value="1"/>
</dbReference>
<reference evidence="10 11" key="1">
    <citation type="journal article" date="2009" name="Genome Res.">
        <title>Complete genome of the cellulolytic thermophile Acidothermus cellulolyticus 11B provides insights into its ecophysiological and evolutionary adaptations.</title>
        <authorList>
            <person name="Barabote R.D."/>
            <person name="Xie G."/>
            <person name="Leu D.H."/>
            <person name="Normand P."/>
            <person name="Necsulea A."/>
            <person name="Daubin V."/>
            <person name="Medigue C."/>
            <person name="Adney W.S."/>
            <person name="Xu X.C."/>
            <person name="Lapidus A."/>
            <person name="Parales R.E."/>
            <person name="Detter C."/>
            <person name="Pujic P."/>
            <person name="Bruce D."/>
            <person name="Lavire C."/>
            <person name="Challacombe J.F."/>
            <person name="Brettin T.S."/>
            <person name="Berry A.M."/>
        </authorList>
    </citation>
    <scope>NUCLEOTIDE SEQUENCE [LARGE SCALE GENOMIC DNA]</scope>
    <source>
        <strain evidence="11">ATCC 43068 / DSM 8971 / 11B</strain>
    </source>
</reference>
<keyword evidence="11" id="KW-1185">Reference proteome</keyword>
<evidence type="ECO:0000256" key="1">
    <source>
        <dbReference type="ARBA" id="ARBA00007788"/>
    </source>
</evidence>
<feature type="region of interest" description="Disordered" evidence="7">
    <location>
        <begin position="1"/>
        <end position="61"/>
    </location>
</feature>
<dbReference type="STRING" id="351607.Acel_1713"/>
<dbReference type="PRINTS" id="PR00046">
    <property type="entry name" value="SIGMA70FCT"/>
</dbReference>
<dbReference type="PANTHER" id="PTHR30603:SF60">
    <property type="entry name" value="RNA POLYMERASE SIGMA FACTOR RPOD"/>
    <property type="match status" value="1"/>
</dbReference>
<dbReference type="PROSITE" id="PS00716">
    <property type="entry name" value="SIGMA70_2"/>
    <property type="match status" value="1"/>
</dbReference>
<dbReference type="EMBL" id="CP000481">
    <property type="protein sequence ID" value="ABK53485.1"/>
    <property type="molecule type" value="Genomic_DNA"/>
</dbReference>
<dbReference type="InterPro" id="IPR014284">
    <property type="entry name" value="RNA_pol_sigma-70_dom"/>
</dbReference>
<keyword evidence="3 6" id="KW-0731">Sigma factor</keyword>
<dbReference type="InterPro" id="IPR050239">
    <property type="entry name" value="Sigma-70_RNA_pol_init_factors"/>
</dbReference>
<dbReference type="NCBIfam" id="TIGR02937">
    <property type="entry name" value="sigma70-ECF"/>
    <property type="match status" value="1"/>
</dbReference>
<dbReference type="PANTHER" id="PTHR30603">
    <property type="entry name" value="RNA POLYMERASE SIGMA FACTOR RPO"/>
    <property type="match status" value="1"/>
</dbReference>
<organism evidence="10 11">
    <name type="scientific">Acidothermus cellulolyticus (strain ATCC 43068 / DSM 8971 / 11B)</name>
    <dbReference type="NCBI Taxonomy" id="351607"/>
    <lineage>
        <taxon>Bacteria</taxon>
        <taxon>Bacillati</taxon>
        <taxon>Actinomycetota</taxon>
        <taxon>Actinomycetes</taxon>
        <taxon>Acidothermales</taxon>
        <taxon>Acidothermaceae</taxon>
        <taxon>Acidothermus</taxon>
    </lineage>
</organism>
<dbReference type="InterPro" id="IPR000943">
    <property type="entry name" value="RNA_pol_sigma70"/>
</dbReference>
<comment type="function">
    <text evidence="6">Sigma factors are initiation factors that promote the attachment of RNA polymerase to specific initiation sites and are then released.</text>
</comment>
<dbReference type="InterPro" id="IPR007627">
    <property type="entry name" value="RNA_pol_sigma70_r2"/>
</dbReference>
<dbReference type="RefSeq" id="WP_011720548.1">
    <property type="nucleotide sequence ID" value="NC_008578.1"/>
</dbReference>
<dbReference type="InParanoid" id="A0LVM5"/>
<keyword evidence="2 6" id="KW-0805">Transcription regulation</keyword>
<dbReference type="PROSITE" id="PS00715">
    <property type="entry name" value="SIGMA70_1"/>
    <property type="match status" value="1"/>
</dbReference>
<evidence type="ECO:0000256" key="3">
    <source>
        <dbReference type="ARBA" id="ARBA00023082"/>
    </source>
</evidence>
<evidence type="ECO:0000313" key="10">
    <source>
        <dbReference type="EMBL" id="ABK53485.1"/>
    </source>
</evidence>
<keyword evidence="5 6" id="KW-0804">Transcription</keyword>
<dbReference type="InterPro" id="IPR036388">
    <property type="entry name" value="WH-like_DNA-bd_sf"/>
</dbReference>
<dbReference type="CDD" id="cd06171">
    <property type="entry name" value="Sigma70_r4"/>
    <property type="match status" value="1"/>
</dbReference>
<dbReference type="Gene3D" id="1.10.10.10">
    <property type="entry name" value="Winged helix-like DNA-binding domain superfamily/Winged helix DNA-binding domain"/>
    <property type="match status" value="2"/>
</dbReference>
<dbReference type="Pfam" id="PF04539">
    <property type="entry name" value="Sigma70_r3"/>
    <property type="match status" value="1"/>
</dbReference>
<evidence type="ECO:0000256" key="5">
    <source>
        <dbReference type="ARBA" id="ARBA00023163"/>
    </source>
</evidence>
<dbReference type="InterPro" id="IPR013324">
    <property type="entry name" value="RNA_pol_sigma_r3/r4-like"/>
</dbReference>
<evidence type="ECO:0000259" key="8">
    <source>
        <dbReference type="PROSITE" id="PS00715"/>
    </source>
</evidence>
<accession>A0LVM5</accession>
<dbReference type="HOGENOM" id="CLU_014793_3_5_11"/>
<dbReference type="AlphaFoldDB" id="A0LVM5"/>
<proteinExistence type="inferred from homology"/>
<dbReference type="Pfam" id="PF04545">
    <property type="entry name" value="Sigma70_r4"/>
    <property type="match status" value="1"/>
</dbReference>